<proteinExistence type="predicted"/>
<reference evidence="2 3" key="2">
    <citation type="journal article" date="2019" name="G3 (Bethesda)">
        <title>Hybrid Assembly of the Genome of the Entomopathogenic Nematode Steinernema carpocapsae Identifies the X-Chromosome.</title>
        <authorList>
            <person name="Serra L."/>
            <person name="Macchietto M."/>
            <person name="Macias-Munoz A."/>
            <person name="McGill C.J."/>
            <person name="Rodriguez I.M."/>
            <person name="Rodriguez B."/>
            <person name="Murad R."/>
            <person name="Mortazavi A."/>
        </authorList>
    </citation>
    <scope>NUCLEOTIDE SEQUENCE [LARGE SCALE GENOMIC DNA]</scope>
    <source>
        <strain evidence="2 3">ALL</strain>
    </source>
</reference>
<sequence length="181" mass="20604">MENLKIEEASSSGTSTPWFLQNLPVKDPTAFSRVNDPFAEEELSAVPVIIRSFPLTAEERRIEIDRTPLLVSQLRDETNKRREREITSRMDEMYRGSYIEEMNLGTPKDEEEDETENFADEECSSDENTSQNRRMTNRRTAHEQESQAIDAAIGRIAGAGNAAPNPTPPPRKRPRRFHAGL</sequence>
<comment type="caution">
    <text evidence="2">The sequence shown here is derived from an EMBL/GenBank/DDBJ whole genome shotgun (WGS) entry which is preliminary data.</text>
</comment>
<dbReference type="EMBL" id="AZBU02000002">
    <property type="protein sequence ID" value="TKR94052.1"/>
    <property type="molecule type" value="Genomic_DNA"/>
</dbReference>
<evidence type="ECO:0000313" key="2">
    <source>
        <dbReference type="EMBL" id="TKR94052.1"/>
    </source>
</evidence>
<gene>
    <name evidence="2" type="ORF">L596_008395</name>
</gene>
<name>A0A4U5PCG2_STECR</name>
<dbReference type="Proteomes" id="UP000298663">
    <property type="component" value="Unassembled WGS sequence"/>
</dbReference>
<feature type="compositionally biased region" description="Acidic residues" evidence="1">
    <location>
        <begin position="109"/>
        <end position="125"/>
    </location>
</feature>
<feature type="compositionally biased region" description="Basic residues" evidence="1">
    <location>
        <begin position="170"/>
        <end position="181"/>
    </location>
</feature>
<protein>
    <submittedName>
        <fullName evidence="2">Uncharacterized protein</fullName>
    </submittedName>
</protein>
<dbReference type="AlphaFoldDB" id="A0A4U5PCG2"/>
<keyword evidence="3" id="KW-1185">Reference proteome</keyword>
<organism evidence="2 3">
    <name type="scientific">Steinernema carpocapsae</name>
    <name type="common">Entomopathogenic nematode</name>
    <dbReference type="NCBI Taxonomy" id="34508"/>
    <lineage>
        <taxon>Eukaryota</taxon>
        <taxon>Metazoa</taxon>
        <taxon>Ecdysozoa</taxon>
        <taxon>Nematoda</taxon>
        <taxon>Chromadorea</taxon>
        <taxon>Rhabditida</taxon>
        <taxon>Tylenchina</taxon>
        <taxon>Panagrolaimomorpha</taxon>
        <taxon>Strongyloidoidea</taxon>
        <taxon>Steinernematidae</taxon>
        <taxon>Steinernema</taxon>
    </lineage>
</organism>
<feature type="compositionally biased region" description="Low complexity" evidence="1">
    <location>
        <begin position="151"/>
        <end position="164"/>
    </location>
</feature>
<feature type="compositionally biased region" description="Basic and acidic residues" evidence="1">
    <location>
        <begin position="81"/>
        <end position="94"/>
    </location>
</feature>
<feature type="region of interest" description="Disordered" evidence="1">
    <location>
        <begin position="81"/>
        <end position="181"/>
    </location>
</feature>
<evidence type="ECO:0000256" key="1">
    <source>
        <dbReference type="SAM" id="MobiDB-lite"/>
    </source>
</evidence>
<reference evidence="2 3" key="1">
    <citation type="journal article" date="2015" name="Genome Biol.">
        <title>Comparative genomics of Steinernema reveals deeply conserved gene regulatory networks.</title>
        <authorList>
            <person name="Dillman A.R."/>
            <person name="Macchietto M."/>
            <person name="Porter C.F."/>
            <person name="Rogers A."/>
            <person name="Williams B."/>
            <person name="Antoshechkin I."/>
            <person name="Lee M.M."/>
            <person name="Goodwin Z."/>
            <person name="Lu X."/>
            <person name="Lewis E.E."/>
            <person name="Goodrich-Blair H."/>
            <person name="Stock S.P."/>
            <person name="Adams B.J."/>
            <person name="Sternberg P.W."/>
            <person name="Mortazavi A."/>
        </authorList>
    </citation>
    <scope>NUCLEOTIDE SEQUENCE [LARGE SCALE GENOMIC DNA]</scope>
    <source>
        <strain evidence="2 3">ALL</strain>
    </source>
</reference>
<accession>A0A4U5PCG2</accession>
<evidence type="ECO:0000313" key="3">
    <source>
        <dbReference type="Proteomes" id="UP000298663"/>
    </source>
</evidence>